<dbReference type="SUPFAM" id="SSF103473">
    <property type="entry name" value="MFS general substrate transporter"/>
    <property type="match status" value="1"/>
</dbReference>
<dbReference type="InterPro" id="IPR036259">
    <property type="entry name" value="MFS_trans_sf"/>
</dbReference>
<evidence type="ECO:0000256" key="4">
    <source>
        <dbReference type="ARBA" id="ARBA00022597"/>
    </source>
</evidence>
<comment type="subcellular location">
    <subcellularLocation>
        <location evidence="1">Cell membrane</location>
        <topology evidence="1">Multi-pass membrane protein</topology>
    </subcellularLocation>
</comment>
<dbReference type="GO" id="GO:0005886">
    <property type="term" value="C:plasma membrane"/>
    <property type="evidence" value="ECO:0007669"/>
    <property type="project" value="UniProtKB-SubCell"/>
</dbReference>
<keyword evidence="4" id="KW-0762">Sugar transport</keyword>
<gene>
    <name evidence="10" type="ORF">BEMITA_LOCUS10753</name>
</gene>
<dbReference type="Pfam" id="PF00083">
    <property type="entry name" value="Sugar_tr"/>
    <property type="match status" value="1"/>
</dbReference>
<dbReference type="InterPro" id="IPR050549">
    <property type="entry name" value="MFS_Trehalose_Transporter"/>
</dbReference>
<keyword evidence="5 8" id="KW-0812">Transmembrane</keyword>
<dbReference type="FunFam" id="1.20.1250.20:FF:000218">
    <property type="entry name" value="facilitated trehalose transporter Tret1"/>
    <property type="match status" value="1"/>
</dbReference>
<dbReference type="PROSITE" id="PS00217">
    <property type="entry name" value="SUGAR_TRANSPORT_2"/>
    <property type="match status" value="1"/>
</dbReference>
<dbReference type="InterPro" id="IPR020846">
    <property type="entry name" value="MFS_dom"/>
</dbReference>
<feature type="transmembrane region" description="Helical" evidence="8">
    <location>
        <begin position="86"/>
        <end position="104"/>
    </location>
</feature>
<feature type="transmembrane region" description="Helical" evidence="8">
    <location>
        <begin position="56"/>
        <end position="74"/>
    </location>
</feature>
<evidence type="ECO:0000256" key="6">
    <source>
        <dbReference type="ARBA" id="ARBA00022989"/>
    </source>
</evidence>
<dbReference type="GO" id="GO:0022857">
    <property type="term" value="F:transmembrane transporter activity"/>
    <property type="evidence" value="ECO:0007669"/>
    <property type="project" value="InterPro"/>
</dbReference>
<feature type="domain" description="Major facilitator superfamily (MFS) profile" evidence="9">
    <location>
        <begin position="1"/>
        <end position="445"/>
    </location>
</feature>
<dbReference type="InterPro" id="IPR005828">
    <property type="entry name" value="MFS_sugar_transport-like"/>
</dbReference>
<keyword evidence="2" id="KW-0813">Transport</keyword>
<dbReference type="Gene3D" id="1.20.1250.20">
    <property type="entry name" value="MFS general substrate transporter like domains"/>
    <property type="match status" value="1"/>
</dbReference>
<dbReference type="EMBL" id="OU963867">
    <property type="protein sequence ID" value="CAH0392209.1"/>
    <property type="molecule type" value="Genomic_DNA"/>
</dbReference>
<dbReference type="InterPro" id="IPR005829">
    <property type="entry name" value="Sugar_transporter_CS"/>
</dbReference>
<feature type="transmembrane region" description="Helical" evidence="8">
    <location>
        <begin position="319"/>
        <end position="341"/>
    </location>
</feature>
<evidence type="ECO:0000256" key="1">
    <source>
        <dbReference type="ARBA" id="ARBA00004651"/>
    </source>
</evidence>
<organism evidence="10 11">
    <name type="scientific">Bemisia tabaci</name>
    <name type="common">Sweetpotato whitefly</name>
    <name type="synonym">Aleurodes tabaci</name>
    <dbReference type="NCBI Taxonomy" id="7038"/>
    <lineage>
        <taxon>Eukaryota</taxon>
        <taxon>Metazoa</taxon>
        <taxon>Ecdysozoa</taxon>
        <taxon>Arthropoda</taxon>
        <taxon>Hexapoda</taxon>
        <taxon>Insecta</taxon>
        <taxon>Pterygota</taxon>
        <taxon>Neoptera</taxon>
        <taxon>Paraneoptera</taxon>
        <taxon>Hemiptera</taxon>
        <taxon>Sternorrhyncha</taxon>
        <taxon>Aleyrodoidea</taxon>
        <taxon>Aleyrodidae</taxon>
        <taxon>Aleyrodinae</taxon>
        <taxon>Bemisia</taxon>
    </lineage>
</organism>
<dbReference type="PANTHER" id="PTHR48021">
    <property type="match status" value="1"/>
</dbReference>
<sequence length="482" mass="52616">MLNFIVVSGIQKQLAAALISGFSCFIAGALTGWPAPTLKKLREPDSAIRLTPSEEAWVVNALHITTILSTLPLGSLMNTLGRKTTVLVLCVSPIVSWVLVYFARTSFVLIIARSIGGLWLGGCQTLLPIYIAEIAEPRVRGIAGSFIMVNAFAGIIFVFTIGPYVSVPLMAVINAVCPCVFFMLFSFCPESPYFYVMRGRHEAAGRALAWLRGGAPMDGELNIIQTSIENEAREGQGFYKRMLLLITNPANRKAFFIVEVMTFLQRFSGLSVLNSFSTVMLPERTGLLTADHCTLIMGIVWLLASMCCSSLIDKLGRKPLLHISSIGIFASMIPTAVWYYLDRETTTDVTRVNWVPFAGFLVFGFTVSIGIGPIAAMYPGEMFPSHLKAQASALSNMVSSISATLSTIMFVTINAHIGLFANFLVFAAVGIVNLVFTCFCVIETKGKSLQIIQDELKHGTRKELGVDRDIPEIGCGNHGQRR</sequence>
<feature type="transmembrane region" description="Helical" evidence="8">
    <location>
        <begin position="353"/>
        <end position="376"/>
    </location>
</feature>
<proteinExistence type="predicted"/>
<reference evidence="10" key="1">
    <citation type="submission" date="2021-12" db="EMBL/GenBank/DDBJ databases">
        <authorList>
            <person name="King R."/>
        </authorList>
    </citation>
    <scope>NUCLEOTIDE SEQUENCE</scope>
</reference>
<dbReference type="AlphaFoldDB" id="A0A9P0F6V6"/>
<feature type="transmembrane region" description="Helical" evidence="8">
    <location>
        <begin position="167"/>
        <end position="188"/>
    </location>
</feature>
<evidence type="ECO:0000256" key="3">
    <source>
        <dbReference type="ARBA" id="ARBA00022475"/>
    </source>
</evidence>
<dbReference type="Proteomes" id="UP001152759">
    <property type="component" value="Chromosome 6"/>
</dbReference>
<evidence type="ECO:0000313" key="10">
    <source>
        <dbReference type="EMBL" id="CAH0392209.1"/>
    </source>
</evidence>
<feature type="transmembrane region" description="Helical" evidence="8">
    <location>
        <begin position="397"/>
        <end position="417"/>
    </location>
</feature>
<evidence type="ECO:0000256" key="7">
    <source>
        <dbReference type="ARBA" id="ARBA00023136"/>
    </source>
</evidence>
<keyword evidence="3" id="KW-1003">Cell membrane</keyword>
<protein>
    <recommendedName>
        <fullName evidence="9">Major facilitator superfamily (MFS) profile domain-containing protein</fullName>
    </recommendedName>
</protein>
<evidence type="ECO:0000259" key="9">
    <source>
        <dbReference type="PROSITE" id="PS50850"/>
    </source>
</evidence>
<evidence type="ECO:0000256" key="8">
    <source>
        <dbReference type="SAM" id="Phobius"/>
    </source>
</evidence>
<dbReference type="PROSITE" id="PS50850">
    <property type="entry name" value="MFS"/>
    <property type="match status" value="1"/>
</dbReference>
<accession>A0A9P0F6V6</accession>
<feature type="transmembrane region" description="Helical" evidence="8">
    <location>
        <begin position="110"/>
        <end position="130"/>
    </location>
</feature>
<feature type="transmembrane region" description="Helical" evidence="8">
    <location>
        <begin position="423"/>
        <end position="442"/>
    </location>
</feature>
<feature type="transmembrane region" description="Helical" evidence="8">
    <location>
        <begin position="142"/>
        <end position="161"/>
    </location>
</feature>
<keyword evidence="11" id="KW-1185">Reference proteome</keyword>
<name>A0A9P0F6V6_BEMTA</name>
<dbReference type="PANTHER" id="PTHR48021:SF1">
    <property type="entry name" value="GH07001P-RELATED"/>
    <property type="match status" value="1"/>
</dbReference>
<evidence type="ECO:0000256" key="2">
    <source>
        <dbReference type="ARBA" id="ARBA00022448"/>
    </source>
</evidence>
<keyword evidence="7 8" id="KW-0472">Membrane</keyword>
<evidence type="ECO:0000256" key="5">
    <source>
        <dbReference type="ARBA" id="ARBA00022692"/>
    </source>
</evidence>
<keyword evidence="6 8" id="KW-1133">Transmembrane helix</keyword>
<feature type="transmembrane region" description="Helical" evidence="8">
    <location>
        <begin position="14"/>
        <end position="36"/>
    </location>
</feature>
<evidence type="ECO:0000313" key="11">
    <source>
        <dbReference type="Proteomes" id="UP001152759"/>
    </source>
</evidence>